<dbReference type="Proteomes" id="UP000886722">
    <property type="component" value="Unassembled WGS sequence"/>
</dbReference>
<organism evidence="2 3">
    <name type="scientific">Candidatus Caccoplasma intestinavium</name>
    <dbReference type="NCBI Taxonomy" id="2840716"/>
    <lineage>
        <taxon>Bacteria</taxon>
        <taxon>Pseudomonadati</taxon>
        <taxon>Bacteroidota</taxon>
        <taxon>Bacteroidia</taxon>
        <taxon>Bacteroidales</taxon>
        <taxon>Bacteroidaceae</taxon>
        <taxon>Bacteroidaceae incertae sedis</taxon>
        <taxon>Candidatus Caccoplasma</taxon>
    </lineage>
</organism>
<reference evidence="2" key="1">
    <citation type="submission" date="2020-10" db="EMBL/GenBank/DDBJ databases">
        <authorList>
            <person name="Gilroy R."/>
        </authorList>
    </citation>
    <scope>NUCLEOTIDE SEQUENCE</scope>
    <source>
        <strain evidence="2">21143</strain>
    </source>
</reference>
<evidence type="ECO:0000313" key="2">
    <source>
        <dbReference type="EMBL" id="HIT40196.1"/>
    </source>
</evidence>
<dbReference type="Pfam" id="PF18676">
    <property type="entry name" value="MBG_2"/>
    <property type="match status" value="1"/>
</dbReference>
<accession>A0A9D1KEG1</accession>
<evidence type="ECO:0000259" key="1">
    <source>
        <dbReference type="Pfam" id="PF18676"/>
    </source>
</evidence>
<protein>
    <recommendedName>
        <fullName evidence="1">MBG domain-containing protein</fullName>
    </recommendedName>
</protein>
<reference evidence="2" key="2">
    <citation type="journal article" date="2021" name="PeerJ">
        <title>Extensive microbial diversity within the chicken gut microbiome revealed by metagenomics and culture.</title>
        <authorList>
            <person name="Gilroy R."/>
            <person name="Ravi A."/>
            <person name="Getino M."/>
            <person name="Pursley I."/>
            <person name="Horton D.L."/>
            <person name="Alikhan N.F."/>
            <person name="Baker D."/>
            <person name="Gharbi K."/>
            <person name="Hall N."/>
            <person name="Watson M."/>
            <person name="Adriaenssens E.M."/>
            <person name="Foster-Nyarko E."/>
            <person name="Jarju S."/>
            <person name="Secka A."/>
            <person name="Antonio M."/>
            <person name="Oren A."/>
            <person name="Chaudhuri R.R."/>
            <person name="La Ragione R."/>
            <person name="Hildebrand F."/>
            <person name="Pallen M.J."/>
        </authorList>
    </citation>
    <scope>NUCLEOTIDE SEQUENCE</scope>
    <source>
        <strain evidence="2">21143</strain>
    </source>
</reference>
<feature type="non-terminal residue" evidence="2">
    <location>
        <position position="1"/>
    </location>
</feature>
<comment type="caution">
    <text evidence="2">The sequence shown here is derived from an EMBL/GenBank/DDBJ whole genome shotgun (WGS) entry which is preliminary data.</text>
</comment>
<name>A0A9D1KEG1_9BACT</name>
<gene>
    <name evidence="2" type="ORF">IAD06_09215</name>
</gene>
<dbReference type="Gene3D" id="3.30.160.710">
    <property type="match status" value="1"/>
</dbReference>
<dbReference type="AlphaFoldDB" id="A0A9D1KEG1"/>
<proteinExistence type="predicted"/>
<sequence length="208" mass="22196">PVRFEIADTEVARIENGKIVILKGGTTTLKAYQEESALFSDGESEEISFTVEKAPLSVSADNVLRQVGEPNPAFTVSYSGFVNGDDASVIDVVPVAQCLSASISSPAGYYDITVSGGEDDCYTFTRYTSGTLVVTEVSALNAPTLNGVRIYLSDKRLTVKGLQADTVEIYALNGRLAGRYKPGEIVTLPSGFYIAKTETGKACLQITE</sequence>
<dbReference type="EMBL" id="DVKT01000069">
    <property type="protein sequence ID" value="HIT40196.1"/>
    <property type="molecule type" value="Genomic_DNA"/>
</dbReference>
<evidence type="ECO:0000313" key="3">
    <source>
        <dbReference type="Proteomes" id="UP000886722"/>
    </source>
</evidence>
<dbReference type="InterPro" id="IPR041286">
    <property type="entry name" value="MBG_2"/>
</dbReference>
<feature type="domain" description="MBG" evidence="1">
    <location>
        <begin position="56"/>
        <end position="132"/>
    </location>
</feature>